<dbReference type="Pfam" id="PF00646">
    <property type="entry name" value="F-box"/>
    <property type="match status" value="1"/>
</dbReference>
<dbReference type="PROSITE" id="PS50181">
    <property type="entry name" value="FBOX"/>
    <property type="match status" value="1"/>
</dbReference>
<feature type="chain" id="PRO_5007087349" description="F-box domain-containing protein" evidence="1">
    <location>
        <begin position="19"/>
        <end position="444"/>
    </location>
</feature>
<feature type="signal peptide" evidence="1">
    <location>
        <begin position="1"/>
        <end position="18"/>
    </location>
</feature>
<dbReference type="OMA" id="FTIVCHE"/>
<sequence length="444" mass="50569">MSTFVAFSCCLLCSGWLGEVDWSKDFTIVCHEDGKLYLGHLYYNESEVYQDISFDEDEARPERTEVFPWPSYTSTDCFLIHSSCYQVLLERAASQIEVEQLFRLCQALQPDRQRNFGDHAQMKLRSCLDPHAAIIPSDLATRCTGPYMETDSARCDSQLLELPLEILTMILDYLPPTDLIRLFCSSKIALDYGASFMRREPRQFYRCLPADDEGTSLRRLLLVLSSEFLESHSAGLDLRWEVVSRITEALKFRHIGWCSDTTISFPETLLMQKSHAFWKGHIDETHYVAREPQVEKDMVLNIGNFTVEALWLTENLSGVTFYSAFGGIQGITIHYSSGGTSTVGQTDDYGTYFPIHGPDGILAEVVVCVRPESAFPLLKLKANWDQQWAGFYQESGKIYSSLSLKPPKDCYIKGFYFRIGGRWIESIGMIYGDLEERSDLQAEA</sequence>
<evidence type="ECO:0000313" key="4">
    <source>
        <dbReference type="Proteomes" id="UP000068243"/>
    </source>
</evidence>
<organism evidence="3 4">
    <name type="scientific">Aspergillus niger</name>
    <dbReference type="NCBI Taxonomy" id="5061"/>
    <lineage>
        <taxon>Eukaryota</taxon>
        <taxon>Fungi</taxon>
        <taxon>Dikarya</taxon>
        <taxon>Ascomycota</taxon>
        <taxon>Pezizomycotina</taxon>
        <taxon>Eurotiomycetes</taxon>
        <taxon>Eurotiomycetidae</taxon>
        <taxon>Eurotiales</taxon>
        <taxon>Aspergillaceae</taxon>
        <taxon>Aspergillus</taxon>
        <taxon>Aspergillus subgen. Circumdati</taxon>
    </lineage>
</organism>
<dbReference type="InterPro" id="IPR001810">
    <property type="entry name" value="F-box_dom"/>
</dbReference>
<reference evidence="4" key="1">
    <citation type="journal article" date="2016" name="Genome Announc.">
        <title>Draft genome sequence of Aspergillus niger strain An76.</title>
        <authorList>
            <person name="Gong W."/>
            <person name="Cheng Z."/>
            <person name="Zhang H."/>
            <person name="Liu L."/>
            <person name="Gao P."/>
            <person name="Wang L."/>
        </authorList>
    </citation>
    <scope>NUCLEOTIDE SEQUENCE [LARGE SCALE GENOMIC DNA]</scope>
    <source>
        <strain evidence="4">An76</strain>
    </source>
</reference>
<dbReference type="SUPFAM" id="SSF81383">
    <property type="entry name" value="F-box domain"/>
    <property type="match status" value="1"/>
</dbReference>
<evidence type="ECO:0000313" key="3">
    <source>
        <dbReference type="EMBL" id="GAQ39644.1"/>
    </source>
</evidence>
<dbReference type="OrthoDB" id="4507445at2759"/>
<dbReference type="InterPro" id="IPR036047">
    <property type="entry name" value="F-box-like_dom_sf"/>
</dbReference>
<comment type="caution">
    <text evidence="3">The sequence shown here is derived from an EMBL/GenBank/DDBJ whole genome shotgun (WGS) entry which is preliminary data.</text>
</comment>
<dbReference type="EMBL" id="BCMY01000004">
    <property type="protein sequence ID" value="GAQ39644.1"/>
    <property type="molecule type" value="Genomic_DNA"/>
</dbReference>
<dbReference type="AlphaFoldDB" id="A0A100IE89"/>
<evidence type="ECO:0000256" key="1">
    <source>
        <dbReference type="SAM" id="SignalP"/>
    </source>
</evidence>
<feature type="domain" description="F-box" evidence="2">
    <location>
        <begin position="156"/>
        <end position="182"/>
    </location>
</feature>
<evidence type="ECO:0000259" key="2">
    <source>
        <dbReference type="PROSITE" id="PS50181"/>
    </source>
</evidence>
<keyword evidence="1" id="KW-0732">Signal</keyword>
<accession>A0A100IE89</accession>
<protein>
    <recommendedName>
        <fullName evidence="2">F-box domain-containing protein</fullName>
    </recommendedName>
</protein>
<name>A0A100IE89_ASPNG</name>
<dbReference type="Proteomes" id="UP000068243">
    <property type="component" value="Unassembled WGS sequence"/>
</dbReference>
<gene>
    <name evidence="3" type="ORF">ABL_03242</name>
</gene>
<dbReference type="CDD" id="cd09917">
    <property type="entry name" value="F-box_SF"/>
    <property type="match status" value="1"/>
</dbReference>
<proteinExistence type="predicted"/>